<dbReference type="Proteomes" id="UP000509421">
    <property type="component" value="Chromosome"/>
</dbReference>
<evidence type="ECO:0008006" key="3">
    <source>
        <dbReference type="Google" id="ProtNLM"/>
    </source>
</evidence>
<name>A0A7H8UKC9_ENTCL</name>
<accession>A0A7H8UKC9</accession>
<dbReference type="InterPro" id="IPR044854">
    <property type="entry name" value="IraM/PmrD"/>
</dbReference>
<proteinExistence type="predicted"/>
<evidence type="ECO:0000313" key="2">
    <source>
        <dbReference type="Proteomes" id="UP000509421"/>
    </source>
</evidence>
<dbReference type="RefSeq" id="WP_176610949.1">
    <property type="nucleotide sequence ID" value="NZ_CP056117.1"/>
</dbReference>
<gene>
    <name evidence="1" type="ORF">HWQ14_21575</name>
</gene>
<dbReference type="Pfam" id="PF11183">
    <property type="entry name" value="PmrD"/>
    <property type="match status" value="1"/>
</dbReference>
<organism evidence="1 2">
    <name type="scientific">Enterobacter cloacae</name>
    <dbReference type="NCBI Taxonomy" id="550"/>
    <lineage>
        <taxon>Bacteria</taxon>
        <taxon>Pseudomonadati</taxon>
        <taxon>Pseudomonadota</taxon>
        <taxon>Gammaproteobacteria</taxon>
        <taxon>Enterobacterales</taxon>
        <taxon>Enterobacteriaceae</taxon>
        <taxon>Enterobacter</taxon>
        <taxon>Enterobacter cloacae complex</taxon>
    </lineage>
</organism>
<evidence type="ECO:0000313" key="1">
    <source>
        <dbReference type="EMBL" id="QLA00080.1"/>
    </source>
</evidence>
<sequence length="121" mass="13864">METTKLWISLGTIVSPITGTFFTKIVTQHNHKYLLWYKGDYLIKPGDKIKVSNNGFVVSGQLRSVNIIQIDKYSPTLWRVMHNMSSCPGDREPENPYCSSTTRCIFKSCPHGKTRLNVQNR</sequence>
<dbReference type="EMBL" id="CP056117">
    <property type="protein sequence ID" value="QLA00080.1"/>
    <property type="molecule type" value="Genomic_DNA"/>
</dbReference>
<reference evidence="1 2" key="1">
    <citation type="submission" date="2020-06" db="EMBL/GenBank/DDBJ databases">
        <title>Long-read sequencing of DSM26481-BlokeschLab.</title>
        <authorList>
            <person name="Blokesch M."/>
        </authorList>
    </citation>
    <scope>NUCLEOTIDE SEQUENCE [LARGE SCALE GENOMIC DNA]</scope>
    <source>
        <strain evidence="1 2">DSM 26481</strain>
    </source>
</reference>
<protein>
    <recommendedName>
        <fullName evidence="3">Anti-adapter protein IraM</fullName>
    </recommendedName>
</protein>
<dbReference type="AlphaFoldDB" id="A0A7H8UKC9"/>